<dbReference type="Proteomes" id="UP000028839">
    <property type="component" value="Unassembled WGS sequence"/>
</dbReference>
<evidence type="ECO:0000256" key="3">
    <source>
        <dbReference type="ARBA" id="ARBA00022989"/>
    </source>
</evidence>
<feature type="domain" description="J" evidence="8">
    <location>
        <begin position="201"/>
        <end position="252"/>
    </location>
</feature>
<evidence type="ECO:0000256" key="7">
    <source>
        <dbReference type="SAM" id="Phobius"/>
    </source>
</evidence>
<proteinExistence type="inferred from homology"/>
<evidence type="ECO:0000256" key="5">
    <source>
        <dbReference type="ARBA" id="ARBA00023186"/>
    </source>
</evidence>
<dbReference type="HOGENOM" id="CLU_017633_13_1_6"/>
<comment type="similarity">
    <text evidence="6">Belongs to the TIM14 family.</text>
</comment>
<name>A0A0E2Z081_9GAMM</name>
<dbReference type="AlphaFoldDB" id="A0A0E2Z081"/>
<keyword evidence="4 7" id="KW-0472">Membrane</keyword>
<dbReference type="CDD" id="cd06257">
    <property type="entry name" value="DnaJ"/>
    <property type="match status" value="1"/>
</dbReference>
<dbReference type="FunFam" id="1.10.287.110:FF:000001">
    <property type="entry name" value="Import inner membrane translocase subunit tim14"/>
    <property type="match status" value="1"/>
</dbReference>
<feature type="transmembrane region" description="Helical" evidence="7">
    <location>
        <begin position="57"/>
        <end position="79"/>
    </location>
</feature>
<protein>
    <submittedName>
        <fullName evidence="9">Molecular chaperone DnaJ</fullName>
    </submittedName>
</protein>
<gene>
    <name evidence="9" type="ORF">IB75_11450</name>
</gene>
<dbReference type="GO" id="GO:0016020">
    <property type="term" value="C:membrane"/>
    <property type="evidence" value="ECO:0007669"/>
    <property type="project" value="UniProtKB-SubCell"/>
</dbReference>
<feature type="transmembrane region" description="Helical" evidence="7">
    <location>
        <begin position="6"/>
        <end position="22"/>
    </location>
</feature>
<evidence type="ECO:0000256" key="4">
    <source>
        <dbReference type="ARBA" id="ARBA00023136"/>
    </source>
</evidence>
<evidence type="ECO:0000313" key="10">
    <source>
        <dbReference type="Proteomes" id="UP000028839"/>
    </source>
</evidence>
<evidence type="ECO:0000259" key="8">
    <source>
        <dbReference type="PROSITE" id="PS50076"/>
    </source>
</evidence>
<keyword evidence="2 7" id="KW-0812">Transmembrane</keyword>
<evidence type="ECO:0000256" key="1">
    <source>
        <dbReference type="ARBA" id="ARBA00004167"/>
    </source>
</evidence>
<accession>A0A0E2Z081</accession>
<dbReference type="OrthoDB" id="581986at2"/>
<dbReference type="PANTHER" id="PTHR12763">
    <property type="match status" value="1"/>
</dbReference>
<evidence type="ECO:0000256" key="6">
    <source>
        <dbReference type="ARBA" id="ARBA00038105"/>
    </source>
</evidence>
<keyword evidence="3 7" id="KW-1133">Transmembrane helix</keyword>
<dbReference type="EMBL" id="JPGN01000070">
    <property type="protein sequence ID" value="KFI18909.1"/>
    <property type="molecule type" value="Genomic_DNA"/>
</dbReference>
<evidence type="ECO:0000256" key="2">
    <source>
        <dbReference type="ARBA" id="ARBA00022692"/>
    </source>
</evidence>
<dbReference type="Gene3D" id="1.10.287.110">
    <property type="entry name" value="DnaJ domain"/>
    <property type="match status" value="1"/>
</dbReference>
<evidence type="ECO:0000313" key="9">
    <source>
        <dbReference type="EMBL" id="KFI18909.1"/>
    </source>
</evidence>
<dbReference type="SMART" id="SM00271">
    <property type="entry name" value="DnaJ"/>
    <property type="match status" value="1"/>
</dbReference>
<dbReference type="InterPro" id="IPR001623">
    <property type="entry name" value="DnaJ_domain"/>
</dbReference>
<dbReference type="SUPFAM" id="SSF46565">
    <property type="entry name" value="Chaperone J-domain"/>
    <property type="match status" value="1"/>
</dbReference>
<comment type="caution">
    <text evidence="9">The sequence shown here is derived from an EMBL/GenBank/DDBJ whole genome shotgun (WGS) entry which is preliminary data.</text>
</comment>
<feature type="transmembrane region" description="Helical" evidence="7">
    <location>
        <begin position="34"/>
        <end position="51"/>
    </location>
</feature>
<organism evidence="9 10">
    <name type="scientific">Nitrosococcus oceani C-27</name>
    <dbReference type="NCBI Taxonomy" id="314279"/>
    <lineage>
        <taxon>Bacteria</taxon>
        <taxon>Pseudomonadati</taxon>
        <taxon>Pseudomonadota</taxon>
        <taxon>Gammaproteobacteria</taxon>
        <taxon>Chromatiales</taxon>
        <taxon>Chromatiaceae</taxon>
        <taxon>Nitrosococcus</taxon>
    </lineage>
</organism>
<dbReference type="InterPro" id="IPR036869">
    <property type="entry name" value="J_dom_sf"/>
</dbReference>
<dbReference type="PANTHER" id="PTHR12763:SF28">
    <property type="entry name" value="GEO10507P1-RELATED"/>
    <property type="match status" value="1"/>
</dbReference>
<dbReference type="PROSITE" id="PS50076">
    <property type="entry name" value="DNAJ_2"/>
    <property type="match status" value="1"/>
</dbReference>
<comment type="subcellular location">
    <subcellularLocation>
        <location evidence="1">Membrane</location>
        <topology evidence="1">Single-pass membrane protein</topology>
    </subcellularLocation>
</comment>
<reference evidence="9 10" key="1">
    <citation type="submission" date="2014-07" db="EMBL/GenBank/DDBJ databases">
        <title>Comparative analysis of Nitrosococcus oceani genome inventories of strains from Pacific and Atlantic gyres.</title>
        <authorList>
            <person name="Lim C.K."/>
            <person name="Wang L."/>
            <person name="Sayavedra-Soto L.A."/>
            <person name="Klotz M.G."/>
        </authorList>
    </citation>
    <scope>NUCLEOTIDE SEQUENCE [LARGE SCALE GENOMIC DNA]</scope>
    <source>
        <strain evidence="9 10">C-27</strain>
    </source>
</reference>
<dbReference type="Pfam" id="PF00226">
    <property type="entry name" value="DnaJ"/>
    <property type="match status" value="1"/>
</dbReference>
<keyword evidence="5" id="KW-0143">Chaperone</keyword>
<sequence length="252" mass="27311">MRPIVLLALLGLIGAILLRRWIANTPRPVAIRAMRRIGIALIVGIFLLLTATGRLPWIMALLGALAAGVARLLPLLRFVPLLQRLWAYRHANAGFGNQSAGTADPQQSTAEARFVRMTLDHETGEMSGEVLAGTFAGKPMDALDLSDLTQLLLECQAADEKSAALVRAYLERVYGEDWQAQANAQRQGNSSPGQAEMTPEEAHQILGLAVGASEQEIIAAHRRLMQKVHPDRGGSDYLAAKINQAKEILLGK</sequence>